<comment type="caution">
    <text evidence="1">The sequence shown here is derived from an EMBL/GenBank/DDBJ whole genome shotgun (WGS) entry which is preliminary data.</text>
</comment>
<sequence>MKTVGSVAFMPEMFSPGNKCVGFYTKKWYIYLTEFYSNAYVLDDKAQVFRGISVKDAAEF</sequence>
<reference evidence="1 2" key="1">
    <citation type="submission" date="2013-09" db="EMBL/GenBank/DDBJ databases">
        <authorList>
            <person name="Zeng Z."/>
            <person name="Chen C."/>
        </authorList>
    </citation>
    <scope>NUCLEOTIDE SEQUENCE [LARGE SCALE GENOMIC DNA]</scope>
    <source>
        <strain evidence="1 2">GH29-5</strain>
    </source>
</reference>
<dbReference type="AlphaFoldDB" id="A0A0A2MM81"/>
<protein>
    <submittedName>
        <fullName evidence="1">Uncharacterized protein</fullName>
    </submittedName>
</protein>
<dbReference type="STRING" id="1121899.GCA_000430025_00306"/>
<evidence type="ECO:0000313" key="1">
    <source>
        <dbReference type="EMBL" id="KGO89400.1"/>
    </source>
</evidence>
<organism evidence="1 2">
    <name type="scientific">Flavobacterium suncheonense GH29-5 = DSM 17707</name>
    <dbReference type="NCBI Taxonomy" id="1121899"/>
    <lineage>
        <taxon>Bacteria</taxon>
        <taxon>Pseudomonadati</taxon>
        <taxon>Bacteroidota</taxon>
        <taxon>Flavobacteriia</taxon>
        <taxon>Flavobacteriales</taxon>
        <taxon>Flavobacteriaceae</taxon>
        <taxon>Flavobacterium</taxon>
    </lineage>
</organism>
<evidence type="ECO:0000313" key="2">
    <source>
        <dbReference type="Proteomes" id="UP000030121"/>
    </source>
</evidence>
<dbReference type="EMBL" id="JRLW01000009">
    <property type="protein sequence ID" value="KGO89400.1"/>
    <property type="molecule type" value="Genomic_DNA"/>
</dbReference>
<proteinExistence type="predicted"/>
<gene>
    <name evidence="1" type="ORF">Q764_08455</name>
</gene>
<accession>A0A0A2MM81</accession>
<dbReference type="Proteomes" id="UP000030121">
    <property type="component" value="Unassembled WGS sequence"/>
</dbReference>
<keyword evidence="2" id="KW-1185">Reference proteome</keyword>
<name>A0A0A2MM81_9FLAO</name>
<dbReference type="RefSeq" id="WP_026981322.1">
    <property type="nucleotide sequence ID" value="NZ_JRLW01000009.1"/>
</dbReference>